<dbReference type="EMBL" id="JAJAPX010000001">
    <property type="protein sequence ID" value="MCB4806838.1"/>
    <property type="molecule type" value="Genomic_DNA"/>
</dbReference>
<keyword evidence="3 6" id="KW-0378">Hydrolase</keyword>
<dbReference type="InterPro" id="IPR036505">
    <property type="entry name" value="Amidase/PGRP_sf"/>
</dbReference>
<dbReference type="EC" id="3.5.1.28" evidence="2"/>
<keyword evidence="4" id="KW-0961">Cell wall biogenesis/degradation</keyword>
<dbReference type="GO" id="GO:0009253">
    <property type="term" value="P:peptidoglycan catabolic process"/>
    <property type="evidence" value="ECO:0007669"/>
    <property type="project" value="InterPro"/>
</dbReference>
<dbReference type="RefSeq" id="WP_226694329.1">
    <property type="nucleotide sequence ID" value="NZ_JAJAPX010000001.1"/>
</dbReference>
<feature type="domain" description="N-acetylmuramoyl-L-alanine amidase" evidence="5">
    <location>
        <begin position="69"/>
        <end position="200"/>
    </location>
</feature>
<organism evidence="6 7">
    <name type="scientific">Neotamlana sargassicola</name>
    <dbReference type="NCBI Taxonomy" id="2883125"/>
    <lineage>
        <taxon>Bacteria</taxon>
        <taxon>Pseudomonadati</taxon>
        <taxon>Bacteroidota</taxon>
        <taxon>Flavobacteriia</taxon>
        <taxon>Flavobacteriales</taxon>
        <taxon>Flavobacteriaceae</taxon>
        <taxon>Neotamlana</taxon>
    </lineage>
</organism>
<evidence type="ECO:0000256" key="2">
    <source>
        <dbReference type="ARBA" id="ARBA00011901"/>
    </source>
</evidence>
<dbReference type="Pfam" id="PF01510">
    <property type="entry name" value="Amidase_2"/>
    <property type="match status" value="1"/>
</dbReference>
<dbReference type="InterPro" id="IPR051206">
    <property type="entry name" value="NAMLAA_amidase_2"/>
</dbReference>
<comment type="caution">
    <text evidence="6">The sequence shown here is derived from an EMBL/GenBank/DDBJ whole genome shotgun (WGS) entry which is preliminary data.</text>
</comment>
<evidence type="ECO:0000256" key="3">
    <source>
        <dbReference type="ARBA" id="ARBA00022801"/>
    </source>
</evidence>
<dbReference type="Gene3D" id="3.40.80.10">
    <property type="entry name" value="Peptidoglycan recognition protein-like"/>
    <property type="match status" value="1"/>
</dbReference>
<proteinExistence type="predicted"/>
<dbReference type="InterPro" id="IPR002502">
    <property type="entry name" value="Amidase_domain"/>
</dbReference>
<dbReference type="SUPFAM" id="SSF55846">
    <property type="entry name" value="N-acetylmuramoyl-L-alanine amidase-like"/>
    <property type="match status" value="1"/>
</dbReference>
<evidence type="ECO:0000256" key="4">
    <source>
        <dbReference type="ARBA" id="ARBA00023316"/>
    </source>
</evidence>
<dbReference type="GO" id="GO:0019867">
    <property type="term" value="C:outer membrane"/>
    <property type="evidence" value="ECO:0007669"/>
    <property type="project" value="TreeGrafter"/>
</dbReference>
<evidence type="ECO:0000313" key="6">
    <source>
        <dbReference type="EMBL" id="MCB4806838.1"/>
    </source>
</evidence>
<name>A0A9X1L6M8_9FLAO</name>
<dbReference type="PANTHER" id="PTHR30417">
    <property type="entry name" value="N-ACETYLMURAMOYL-L-ALANINE AMIDASE AMID"/>
    <property type="match status" value="1"/>
</dbReference>
<dbReference type="PROSITE" id="PS51257">
    <property type="entry name" value="PROKAR_LIPOPROTEIN"/>
    <property type="match status" value="1"/>
</dbReference>
<keyword evidence="7" id="KW-1185">Reference proteome</keyword>
<dbReference type="CDD" id="cd06583">
    <property type="entry name" value="PGRP"/>
    <property type="match status" value="1"/>
</dbReference>
<protein>
    <recommendedName>
        <fullName evidence="2">N-acetylmuramoyl-L-alanine amidase</fullName>
        <ecNumber evidence="2">3.5.1.28</ecNumber>
    </recommendedName>
</protein>
<sequence>MKHKTFIASYYIKKLIFLLITLVLLLILSCSKNIYQESKKAYKKQAKTLGKSLRYIQPDSINTQAFNVIESQNFSLRKPNFIIIHHTDQESCEQTYRTFALQRTQVSSHYVICDDGTITQMLNDLLRGWHAGNSTWGNVTDLNSVSIGIELDNDGEEPFSYAQINNLTWLLKNLTEKYKIPKQNIIGHADIAPGRKVDPSALFPWKTLAESGYGIWYDETKLDSVVIDSAFNPKKALKFIGYNISNLENAIYSFKLHFNPSDVSKTLSEKDKKILILLEDEILTLK</sequence>
<comment type="catalytic activity">
    <reaction evidence="1">
        <text>Hydrolyzes the link between N-acetylmuramoyl residues and L-amino acid residues in certain cell-wall glycopeptides.</text>
        <dbReference type="EC" id="3.5.1.28"/>
    </reaction>
</comment>
<dbReference type="GO" id="GO:0071555">
    <property type="term" value="P:cell wall organization"/>
    <property type="evidence" value="ECO:0007669"/>
    <property type="project" value="UniProtKB-KW"/>
</dbReference>
<dbReference type="Proteomes" id="UP001139286">
    <property type="component" value="Unassembled WGS sequence"/>
</dbReference>
<dbReference type="PANTHER" id="PTHR30417:SF1">
    <property type="entry name" value="N-ACETYLMURAMOYL-L-ALANINE AMIDASE AMID"/>
    <property type="match status" value="1"/>
</dbReference>
<evidence type="ECO:0000259" key="5">
    <source>
        <dbReference type="SMART" id="SM00644"/>
    </source>
</evidence>
<dbReference type="AlphaFoldDB" id="A0A9X1L6M8"/>
<evidence type="ECO:0000313" key="7">
    <source>
        <dbReference type="Proteomes" id="UP001139286"/>
    </source>
</evidence>
<evidence type="ECO:0000256" key="1">
    <source>
        <dbReference type="ARBA" id="ARBA00001561"/>
    </source>
</evidence>
<accession>A0A9X1L6M8</accession>
<dbReference type="GO" id="GO:0009254">
    <property type="term" value="P:peptidoglycan turnover"/>
    <property type="evidence" value="ECO:0007669"/>
    <property type="project" value="TreeGrafter"/>
</dbReference>
<dbReference type="GO" id="GO:0008745">
    <property type="term" value="F:N-acetylmuramoyl-L-alanine amidase activity"/>
    <property type="evidence" value="ECO:0007669"/>
    <property type="project" value="UniProtKB-EC"/>
</dbReference>
<reference evidence="6" key="1">
    <citation type="submission" date="2021-10" db="EMBL/GenBank/DDBJ databases">
        <title>Tamlana sargassums sp. nov., and Tamlana laminarinivorans sp. nov., two new bacteria isolated from the brown alga.</title>
        <authorList>
            <person name="Li J."/>
        </authorList>
    </citation>
    <scope>NUCLEOTIDE SEQUENCE</scope>
    <source>
        <strain evidence="6">62-3</strain>
    </source>
</reference>
<gene>
    <name evidence="6" type="ORF">LG651_01150</name>
</gene>
<dbReference type="SMART" id="SM00644">
    <property type="entry name" value="Ami_2"/>
    <property type="match status" value="1"/>
</dbReference>